<dbReference type="InterPro" id="IPR001412">
    <property type="entry name" value="aa-tRNA-synth_I_CS"/>
</dbReference>
<evidence type="ECO:0000256" key="3">
    <source>
        <dbReference type="ARBA" id="ARBA00022741"/>
    </source>
</evidence>
<protein>
    <recommendedName>
        <fullName evidence="8">Tryptophan--tRNA ligase</fullName>
        <ecNumber evidence="8">6.1.1.2</ecNumber>
    </recommendedName>
    <alternativeName>
        <fullName evidence="8">Tryptophanyl-tRNA synthetase</fullName>
        <shortName evidence="8">TrpRS</shortName>
    </alternativeName>
</protein>
<evidence type="ECO:0000256" key="7">
    <source>
        <dbReference type="ARBA" id="ARBA00049929"/>
    </source>
</evidence>
<comment type="catalytic activity">
    <reaction evidence="7 8">
        <text>tRNA(Trp) + L-tryptophan + ATP = L-tryptophyl-tRNA(Trp) + AMP + diphosphate + H(+)</text>
        <dbReference type="Rhea" id="RHEA:24080"/>
        <dbReference type="Rhea" id="RHEA-COMP:9671"/>
        <dbReference type="Rhea" id="RHEA-COMP:9705"/>
        <dbReference type="ChEBI" id="CHEBI:15378"/>
        <dbReference type="ChEBI" id="CHEBI:30616"/>
        <dbReference type="ChEBI" id="CHEBI:33019"/>
        <dbReference type="ChEBI" id="CHEBI:57912"/>
        <dbReference type="ChEBI" id="CHEBI:78442"/>
        <dbReference type="ChEBI" id="CHEBI:78535"/>
        <dbReference type="ChEBI" id="CHEBI:456215"/>
        <dbReference type="EC" id="6.1.1.2"/>
    </reaction>
</comment>
<dbReference type="GO" id="GO:0004830">
    <property type="term" value="F:tryptophan-tRNA ligase activity"/>
    <property type="evidence" value="ECO:0007669"/>
    <property type="project" value="UniProtKB-EC"/>
</dbReference>
<dbReference type="RefSeq" id="WP_045170281.1">
    <property type="nucleotide sequence ID" value="NZ_CP113865.1"/>
</dbReference>
<keyword evidence="5 8" id="KW-0648">Protein biosynthesis</keyword>
<dbReference type="EMBL" id="CP113865">
    <property type="protein sequence ID" value="WAM34409.1"/>
    <property type="molecule type" value="Genomic_DNA"/>
</dbReference>
<dbReference type="Pfam" id="PF00579">
    <property type="entry name" value="tRNA-synt_1b"/>
    <property type="match status" value="1"/>
</dbReference>
<evidence type="ECO:0000256" key="9">
    <source>
        <dbReference type="RuleBase" id="RU363036"/>
    </source>
</evidence>
<keyword evidence="8" id="KW-0963">Cytoplasm</keyword>
<evidence type="ECO:0000256" key="1">
    <source>
        <dbReference type="ARBA" id="ARBA00005594"/>
    </source>
</evidence>
<keyword evidence="11" id="KW-1185">Reference proteome</keyword>
<keyword evidence="3 8" id="KW-0547">Nucleotide-binding</keyword>
<organism evidence="10 11">
    <name type="scientific">Caldicellulosiruptor morganii</name>
    <dbReference type="NCBI Taxonomy" id="1387555"/>
    <lineage>
        <taxon>Bacteria</taxon>
        <taxon>Bacillati</taxon>
        <taxon>Bacillota</taxon>
        <taxon>Bacillota incertae sedis</taxon>
        <taxon>Caldicellulosiruptorales</taxon>
        <taxon>Caldicellulosiruptoraceae</taxon>
        <taxon>Caldicellulosiruptor</taxon>
    </lineage>
</organism>
<comment type="similarity">
    <text evidence="1 8 9">Belongs to the class-I aminoacyl-tRNA synthetase family.</text>
</comment>
<dbReference type="Gene3D" id="1.10.240.10">
    <property type="entry name" value="Tyrosyl-Transfer RNA Synthetase"/>
    <property type="match status" value="1"/>
</dbReference>
<proteinExistence type="inferred from homology"/>
<evidence type="ECO:0000313" key="11">
    <source>
        <dbReference type="Proteomes" id="UP001164909"/>
    </source>
</evidence>
<dbReference type="NCBIfam" id="TIGR00233">
    <property type="entry name" value="trpS"/>
    <property type="match status" value="1"/>
</dbReference>
<feature type="binding site" evidence="8">
    <location>
        <begin position="9"/>
        <end position="11"/>
    </location>
    <ligand>
        <name>ATP</name>
        <dbReference type="ChEBI" id="CHEBI:30616"/>
    </ligand>
</feature>
<dbReference type="Proteomes" id="UP001164909">
    <property type="component" value="Chromosome"/>
</dbReference>
<accession>A0ABY7BPB6</accession>
<keyword evidence="4 8" id="KW-0067">ATP-binding</keyword>
<feature type="short sequence motif" description="'HIGH' region" evidence="8">
    <location>
        <begin position="10"/>
        <end position="18"/>
    </location>
</feature>
<comment type="subcellular location">
    <subcellularLocation>
        <location evidence="8">Cytoplasm</location>
    </subcellularLocation>
</comment>
<name>A0ABY7BPB6_9FIRM</name>
<dbReference type="InterPro" id="IPR002305">
    <property type="entry name" value="aa-tRNA-synth_Ic"/>
</dbReference>
<feature type="binding site" evidence="8">
    <location>
        <position position="186"/>
    </location>
    <ligand>
        <name>ATP</name>
        <dbReference type="ChEBI" id="CHEBI:30616"/>
    </ligand>
</feature>
<feature type="binding site" evidence="8">
    <location>
        <begin position="17"/>
        <end position="18"/>
    </location>
    <ligand>
        <name>ATP</name>
        <dbReference type="ChEBI" id="CHEBI:30616"/>
    </ligand>
</feature>
<comment type="subunit">
    <text evidence="8">Homodimer.</text>
</comment>
<keyword evidence="2 8" id="KW-0436">Ligase</keyword>
<feature type="binding site" evidence="8">
    <location>
        <begin position="148"/>
        <end position="150"/>
    </location>
    <ligand>
        <name>ATP</name>
        <dbReference type="ChEBI" id="CHEBI:30616"/>
    </ligand>
</feature>
<dbReference type="InterPro" id="IPR002306">
    <property type="entry name" value="Trp-tRNA-ligase"/>
</dbReference>
<evidence type="ECO:0000313" key="10">
    <source>
        <dbReference type="EMBL" id="WAM34409.1"/>
    </source>
</evidence>
<sequence>MKRVLSGTRPTGILHLGNYFGAIESWVKLQDQYECFFFVADWHALTTGYEDTSNLREYTKQVIIDLLACGLDPNKCTIFVQSHVPEHAELHLLFSMITPLSWLYRCPTYKDQMRELKERNIATYGFLGYPCLQAADILIYKAELVPVGEDQLPHLELTREIARRFNYLYGQTFPEPQPILNTVKVLIGTDGRKMSKSYGNTIALSEDLESVRKKVMNMVTDPARIRKNDPGHPEVCTVFAYHRIFSQDSIDEIDSSCRQGKIGCVECKKKLFENLSGFLEPIQGRRKELENDMDFVYGVIEEGAKKAKAVASQTLKEAKDRAGLL</sequence>
<dbReference type="InterPro" id="IPR024109">
    <property type="entry name" value="Trp-tRNA-ligase_bac-type"/>
</dbReference>
<dbReference type="PRINTS" id="PR01039">
    <property type="entry name" value="TRNASYNTHTRP"/>
</dbReference>
<gene>
    <name evidence="8 10" type="primary">trpS</name>
    <name evidence="10" type="ORF">OTK00_000609</name>
</gene>
<dbReference type="PANTHER" id="PTHR43766">
    <property type="entry name" value="TRYPTOPHAN--TRNA LIGASE, MITOCHONDRIAL"/>
    <property type="match status" value="1"/>
</dbReference>
<feature type="binding site" evidence="8">
    <location>
        <position position="136"/>
    </location>
    <ligand>
        <name>L-tryptophan</name>
        <dbReference type="ChEBI" id="CHEBI:57912"/>
    </ligand>
</feature>
<dbReference type="CDD" id="cd00806">
    <property type="entry name" value="TrpRS_core"/>
    <property type="match status" value="1"/>
</dbReference>
<dbReference type="SUPFAM" id="SSF52374">
    <property type="entry name" value="Nucleotidylyl transferase"/>
    <property type="match status" value="1"/>
</dbReference>
<dbReference type="HAMAP" id="MF_00140_B">
    <property type="entry name" value="Trp_tRNA_synth_B"/>
    <property type="match status" value="1"/>
</dbReference>
<dbReference type="EC" id="6.1.1.2" evidence="8"/>
<evidence type="ECO:0000256" key="2">
    <source>
        <dbReference type="ARBA" id="ARBA00022598"/>
    </source>
</evidence>
<feature type="binding site" evidence="8">
    <location>
        <begin position="193"/>
        <end position="197"/>
    </location>
    <ligand>
        <name>ATP</name>
        <dbReference type="ChEBI" id="CHEBI:30616"/>
    </ligand>
</feature>
<evidence type="ECO:0000256" key="4">
    <source>
        <dbReference type="ARBA" id="ARBA00022840"/>
    </source>
</evidence>
<reference evidence="10" key="1">
    <citation type="submission" date="2022-12" db="EMBL/GenBank/DDBJ databases">
        <authorList>
            <person name="Bing R.G."/>
            <person name="Willard D.J."/>
            <person name="Manesh M.J.H."/>
            <person name="Laemthong T."/>
            <person name="Crosby J.R."/>
            <person name="Kelly R.M."/>
        </authorList>
    </citation>
    <scope>NUCLEOTIDE SEQUENCE</scope>
    <source>
        <strain evidence="10">DSM 8990</strain>
    </source>
</reference>
<comment type="function">
    <text evidence="8">Catalyzes the attachment of tryptophan to tRNA(Trp).</text>
</comment>
<evidence type="ECO:0000256" key="8">
    <source>
        <dbReference type="HAMAP-Rule" id="MF_00140"/>
    </source>
</evidence>
<dbReference type="PANTHER" id="PTHR43766:SF1">
    <property type="entry name" value="TRYPTOPHAN--TRNA LIGASE, MITOCHONDRIAL"/>
    <property type="match status" value="1"/>
</dbReference>
<keyword evidence="6 8" id="KW-0030">Aminoacyl-tRNA synthetase</keyword>
<evidence type="ECO:0000256" key="6">
    <source>
        <dbReference type="ARBA" id="ARBA00023146"/>
    </source>
</evidence>
<dbReference type="PROSITE" id="PS00178">
    <property type="entry name" value="AA_TRNA_LIGASE_I"/>
    <property type="match status" value="1"/>
</dbReference>
<dbReference type="Gene3D" id="3.40.50.620">
    <property type="entry name" value="HUPs"/>
    <property type="match status" value="1"/>
</dbReference>
<dbReference type="InterPro" id="IPR014729">
    <property type="entry name" value="Rossmann-like_a/b/a_fold"/>
</dbReference>
<dbReference type="InterPro" id="IPR050203">
    <property type="entry name" value="Trp-tRNA_synthetase"/>
</dbReference>
<evidence type="ECO:0000256" key="5">
    <source>
        <dbReference type="ARBA" id="ARBA00022917"/>
    </source>
</evidence>
<feature type="short sequence motif" description="'KMSKS' region" evidence="8">
    <location>
        <begin position="193"/>
        <end position="197"/>
    </location>
</feature>